<dbReference type="Proteomes" id="UP000249497">
    <property type="component" value="Unassembled WGS sequence"/>
</dbReference>
<evidence type="ECO:0000313" key="3">
    <source>
        <dbReference type="Proteomes" id="UP000249497"/>
    </source>
</evidence>
<reference evidence="2 3" key="1">
    <citation type="submission" date="2018-02" db="EMBL/GenBank/DDBJ databases">
        <title>The genomes of Aspergillus section Nigri reveals drivers in fungal speciation.</title>
        <authorList>
            <consortium name="DOE Joint Genome Institute"/>
            <person name="Vesth T.C."/>
            <person name="Nybo J."/>
            <person name="Theobald S."/>
            <person name="Brandl J."/>
            <person name="Frisvad J.C."/>
            <person name="Nielsen K.F."/>
            <person name="Lyhne E.K."/>
            <person name="Kogle M.E."/>
            <person name="Kuo A."/>
            <person name="Riley R."/>
            <person name="Clum A."/>
            <person name="Nolan M."/>
            <person name="Lipzen A."/>
            <person name="Salamov A."/>
            <person name="Henrissat B."/>
            <person name="Wiebenga A."/>
            <person name="De vries R.P."/>
            <person name="Grigoriev I.V."/>
            <person name="Mortensen U.H."/>
            <person name="Andersen M.R."/>
            <person name="Baker S.E."/>
        </authorList>
    </citation>
    <scope>NUCLEOTIDE SEQUENCE [LARGE SCALE GENOMIC DNA]</scope>
    <source>
        <strain evidence="2 3">CBS 114.51</strain>
    </source>
</reference>
<protein>
    <submittedName>
        <fullName evidence="2">Uncharacterized protein</fullName>
    </submittedName>
</protein>
<feature type="region of interest" description="Disordered" evidence="1">
    <location>
        <begin position="1"/>
        <end position="28"/>
    </location>
</feature>
<accession>A0A8T8WSP0</accession>
<gene>
    <name evidence="2" type="ORF">BO86DRAFT_172727</name>
</gene>
<evidence type="ECO:0000256" key="1">
    <source>
        <dbReference type="SAM" id="MobiDB-lite"/>
    </source>
</evidence>
<keyword evidence="3" id="KW-1185">Reference proteome</keyword>
<dbReference type="AlphaFoldDB" id="A0A8T8WSP0"/>
<dbReference type="EMBL" id="KZ824821">
    <property type="protein sequence ID" value="RAH78836.1"/>
    <property type="molecule type" value="Genomic_DNA"/>
</dbReference>
<organism evidence="2 3">
    <name type="scientific">Aspergillus japonicus CBS 114.51</name>
    <dbReference type="NCBI Taxonomy" id="1448312"/>
    <lineage>
        <taxon>Eukaryota</taxon>
        <taxon>Fungi</taxon>
        <taxon>Dikarya</taxon>
        <taxon>Ascomycota</taxon>
        <taxon>Pezizomycotina</taxon>
        <taxon>Eurotiomycetes</taxon>
        <taxon>Eurotiomycetidae</taxon>
        <taxon>Eurotiales</taxon>
        <taxon>Aspergillaceae</taxon>
        <taxon>Aspergillus</taxon>
        <taxon>Aspergillus subgen. Circumdati</taxon>
    </lineage>
</organism>
<dbReference type="RefSeq" id="XP_025524730.1">
    <property type="nucleotide sequence ID" value="XM_025666515.1"/>
</dbReference>
<dbReference type="GeneID" id="37170207"/>
<proteinExistence type="predicted"/>
<name>A0A8T8WSP0_ASPJA</name>
<sequence length="244" mass="26901">MQTETNPSFYSTVNTSIKMPTPTSGPSTLSLESRLLTPQLTNLPAPTTLPSTAIQPSTWTGLSTYSADWARTIPKNQKFLTGALGLLTTAELWDLIHTDTELAPVLRDFISARGTWFGADGFLRTSQKQTCFHTVIRSWAIRQSTRTFSVPTTPPLWASCTARKKFTAYALLRWAMALLRAKPRLFPRTDLTPGAERVDAFEVFVAARLLNYVYHPQAHCGGLAKQVRPKKVVPAVAPVRVGGV</sequence>
<evidence type="ECO:0000313" key="2">
    <source>
        <dbReference type="EMBL" id="RAH78836.1"/>
    </source>
</evidence>